<dbReference type="SMART" id="SM00369">
    <property type="entry name" value="LRR_TYP"/>
    <property type="match status" value="23"/>
</dbReference>
<dbReference type="PANTHER" id="PTHR24373">
    <property type="entry name" value="SLIT RELATED LEUCINE-RICH REPEAT NEURONAL PROTEIN"/>
    <property type="match status" value="1"/>
</dbReference>
<keyword evidence="2 4" id="KW-0732">Signal</keyword>
<evidence type="ECO:0000313" key="6">
    <source>
        <dbReference type="EMBL" id="CAH0719447.1"/>
    </source>
</evidence>
<sequence length="1244" mass="142360">MPLLCIITILMVLGDGSARQALRTALACLLVGALAPERLEPCAGSPLCSCRIAHMSCTAVPLHRFPEWPRLELQHLDISMSNLEVISESALDGLRLQTLVLVANRLHYIELHAFSSMANTLASLDLGYNEFTEIPEQGLKDLKVLNWLNLQNNYIAEVNPDTRWHHLENTLTSLSLSNNQITQLKSQALTSLNHLLQLDLEGNYIRVISSDSLPTSLTVLKLSNNFLHEVSCDLIFNLPRLQMLHMRHNSIQFDVNSTSISNKTKKLEKVDLSNNNINDTSEILIFREIQIRQIILDLNELTTIPRLLFTNNRIERLSISYNKLNSIYRDVFISLKNSLEHLEVEHNKLTHLPDSLAQVVRLRHLSLAYNQLEESPSLPSRIQTLSLAGNFLTSLPSALQTLEPGSIRYLDLSYNRISNLLPNEFRDWSYSLGTLNLKGNRIAQIYKNVFPVSMPVKEINLSFNDLYYIHPQSFTNLTGSLHVLESSATIFSGYFPFEIDDGLENLSWLSFDNNDFHILKLSEISLFPNLKYLNLDYNRIVEIIIEDEITNVSLSLNNLRISYNFLSSIPARTFSHVPELRNLDLSYNRINNLTKNSFINLPNLRYLSLAGNLINSIEVETFVNLPKLEILELQGNNLTHLSLYSFYNVSNSFTTFTLNISKNSIQLIEGDTPISVNIFDGSYNNFHEVPNNFFLAIESTVRQIILSHNKITHISGEAFGQSVYLEILDLHRNSISIIKRKSFTDLMSLQILDLSFNSIHQLSVEQFYNLRKLRYLKMDHNNLRLLPRDVFKNTVIEHLDLSFNEVSLFPVTALSQIGFTLRYLDLSNNRIEYLDSNIFRNTQFLSNLNLGHNLLTVLSENTFSSLGALRRLDISFNSIKANFKELFHNLPNLRHLNLASLSLKSVPYLPLTNLTSLNLTSNYINSFKETDVKRLVNLRHLDLSHNRLTSLVPKMWIHMKNLNVLDISYNPIIRLTPNSFKSLNNLSYLNLNGLQYLDTVDQNSFRPLMSLRSLHVQTWSTINHSTFRLANITSCLPSLYKLVIHWNDEIMDTQLHGIDSRRIRYVEIKGKSLKRISDDAFEPFKNRQEIFIRISETSITKLPAAFMKHLSQVPQLGIDVSYNQISRLDPAVFYPNFTSWSHVATKLLSGGLILTGNPLRCECELAWLGAWLRRWLQENEAGAELRRAVRSATCKDPLGRRIPLLQLRADEAECHASALSSDAQPNYTNVVYTLTLTFWTIVLR</sequence>
<keyword evidence="7" id="KW-1185">Reference proteome</keyword>
<dbReference type="SMART" id="SM00364">
    <property type="entry name" value="LRR_BAC"/>
    <property type="match status" value="12"/>
</dbReference>
<evidence type="ECO:0000256" key="4">
    <source>
        <dbReference type="SAM" id="SignalP"/>
    </source>
</evidence>
<keyword evidence="1" id="KW-0433">Leucine-rich repeat</keyword>
<protein>
    <recommendedName>
        <fullName evidence="5">LRRCT domain-containing protein</fullName>
    </recommendedName>
</protein>
<evidence type="ECO:0000313" key="7">
    <source>
        <dbReference type="Proteomes" id="UP000838878"/>
    </source>
</evidence>
<accession>A0A8J9UTJ3</accession>
<gene>
    <name evidence="6" type="ORF">BINO364_LOCUS5788</name>
</gene>
<feature type="domain" description="LRRCT" evidence="5">
    <location>
        <begin position="1157"/>
        <end position="1215"/>
    </location>
</feature>
<evidence type="ECO:0000256" key="3">
    <source>
        <dbReference type="ARBA" id="ARBA00022737"/>
    </source>
</evidence>
<dbReference type="GO" id="GO:0071944">
    <property type="term" value="C:cell periphery"/>
    <property type="evidence" value="ECO:0007669"/>
    <property type="project" value="UniProtKB-ARBA"/>
</dbReference>
<dbReference type="InterPro" id="IPR001611">
    <property type="entry name" value="Leu-rich_rpt"/>
</dbReference>
<evidence type="ECO:0000256" key="2">
    <source>
        <dbReference type="ARBA" id="ARBA00022729"/>
    </source>
</evidence>
<dbReference type="SUPFAM" id="SSF52058">
    <property type="entry name" value="L domain-like"/>
    <property type="match status" value="3"/>
</dbReference>
<dbReference type="PRINTS" id="PR00019">
    <property type="entry name" value="LEURICHRPT"/>
</dbReference>
<evidence type="ECO:0000256" key="1">
    <source>
        <dbReference type="ARBA" id="ARBA00022614"/>
    </source>
</evidence>
<reference evidence="6" key="1">
    <citation type="submission" date="2021-12" db="EMBL/GenBank/DDBJ databases">
        <authorList>
            <person name="Martin H S."/>
        </authorList>
    </citation>
    <scope>NUCLEOTIDE SEQUENCE</scope>
</reference>
<dbReference type="SMART" id="SM00082">
    <property type="entry name" value="LRRCT"/>
    <property type="match status" value="1"/>
</dbReference>
<dbReference type="Pfam" id="PF13855">
    <property type="entry name" value="LRR_8"/>
    <property type="match status" value="6"/>
</dbReference>
<feature type="signal peptide" evidence="4">
    <location>
        <begin position="1"/>
        <end position="18"/>
    </location>
</feature>
<feature type="chain" id="PRO_5035464995" description="LRRCT domain-containing protein" evidence="4">
    <location>
        <begin position="19"/>
        <end position="1244"/>
    </location>
</feature>
<dbReference type="Gene3D" id="3.80.10.10">
    <property type="entry name" value="Ribonuclease Inhibitor"/>
    <property type="match status" value="8"/>
</dbReference>
<name>A0A8J9UTJ3_9NEOP</name>
<organism evidence="6 7">
    <name type="scientific">Brenthis ino</name>
    <name type="common">lesser marbled fritillary</name>
    <dbReference type="NCBI Taxonomy" id="405034"/>
    <lineage>
        <taxon>Eukaryota</taxon>
        <taxon>Metazoa</taxon>
        <taxon>Ecdysozoa</taxon>
        <taxon>Arthropoda</taxon>
        <taxon>Hexapoda</taxon>
        <taxon>Insecta</taxon>
        <taxon>Pterygota</taxon>
        <taxon>Neoptera</taxon>
        <taxon>Endopterygota</taxon>
        <taxon>Lepidoptera</taxon>
        <taxon>Glossata</taxon>
        <taxon>Ditrysia</taxon>
        <taxon>Papilionoidea</taxon>
        <taxon>Nymphalidae</taxon>
        <taxon>Heliconiinae</taxon>
        <taxon>Argynnini</taxon>
        <taxon>Brenthis</taxon>
    </lineage>
</organism>
<dbReference type="AlphaFoldDB" id="A0A8J9UTJ3"/>
<dbReference type="SUPFAM" id="SSF52047">
    <property type="entry name" value="RNI-like"/>
    <property type="match status" value="1"/>
</dbReference>
<dbReference type="InterPro" id="IPR050328">
    <property type="entry name" value="Dev_Immune_Receptor"/>
</dbReference>
<proteinExistence type="predicted"/>
<dbReference type="PANTHER" id="PTHR24373:SF275">
    <property type="entry name" value="TIR DOMAIN-CONTAINING PROTEIN"/>
    <property type="match status" value="1"/>
</dbReference>
<dbReference type="InterPro" id="IPR003591">
    <property type="entry name" value="Leu-rich_rpt_typical-subtyp"/>
</dbReference>
<feature type="non-terminal residue" evidence="6">
    <location>
        <position position="1244"/>
    </location>
</feature>
<dbReference type="InterPro" id="IPR032675">
    <property type="entry name" value="LRR_dom_sf"/>
</dbReference>
<dbReference type="SMART" id="SM00365">
    <property type="entry name" value="LRR_SD22"/>
    <property type="match status" value="12"/>
</dbReference>
<dbReference type="InterPro" id="IPR000483">
    <property type="entry name" value="Cys-rich_flank_reg_C"/>
</dbReference>
<dbReference type="EMBL" id="OV170234">
    <property type="protein sequence ID" value="CAH0719447.1"/>
    <property type="molecule type" value="Genomic_DNA"/>
</dbReference>
<keyword evidence="3" id="KW-0677">Repeat</keyword>
<dbReference type="OrthoDB" id="10022853at2759"/>
<evidence type="ECO:0000259" key="5">
    <source>
        <dbReference type="SMART" id="SM00082"/>
    </source>
</evidence>
<dbReference type="Pfam" id="PF00560">
    <property type="entry name" value="LRR_1"/>
    <property type="match status" value="1"/>
</dbReference>
<dbReference type="Proteomes" id="UP000838878">
    <property type="component" value="Chromosome 14"/>
</dbReference>